<evidence type="ECO:0000313" key="1">
    <source>
        <dbReference type="EMBL" id="CAG8756648.1"/>
    </source>
</evidence>
<reference evidence="1" key="1">
    <citation type="submission" date="2021-06" db="EMBL/GenBank/DDBJ databases">
        <authorList>
            <person name="Kallberg Y."/>
            <person name="Tangrot J."/>
            <person name="Rosling A."/>
        </authorList>
    </citation>
    <scope>NUCLEOTIDE SEQUENCE</scope>
    <source>
        <strain evidence="1">CL356</strain>
    </source>
</reference>
<evidence type="ECO:0000313" key="2">
    <source>
        <dbReference type="Proteomes" id="UP000789525"/>
    </source>
</evidence>
<name>A0ACA9QLM6_9GLOM</name>
<proteinExistence type="predicted"/>
<dbReference type="Proteomes" id="UP000789525">
    <property type="component" value="Unassembled WGS sequence"/>
</dbReference>
<feature type="non-terminal residue" evidence="1">
    <location>
        <position position="180"/>
    </location>
</feature>
<protein>
    <submittedName>
        <fullName evidence="1">2669_t:CDS:1</fullName>
    </submittedName>
</protein>
<comment type="caution">
    <text evidence="1">The sequence shown here is derived from an EMBL/GenBank/DDBJ whole genome shotgun (WGS) entry which is preliminary data.</text>
</comment>
<feature type="non-terminal residue" evidence="1">
    <location>
        <position position="1"/>
    </location>
</feature>
<keyword evidence="2" id="KW-1185">Reference proteome</keyword>
<dbReference type="EMBL" id="CAJVPT010056332">
    <property type="protein sequence ID" value="CAG8756648.1"/>
    <property type="molecule type" value="Genomic_DNA"/>
</dbReference>
<sequence>EVENIFTAKARTQAFYDELLYFYLHMGLPEDSGIADKETATSFFQQFEITVEASIIDSSTLSAPAPAPAVYRLPPGKSHGGSTATSPSVPGTPLPPPMDKRPTKPLDGTIICTYVYNPSSKDRKMVVVERNGSWSCVVPLAIPVVVTQLQAENQKDFSNESDIYSVENFGMMNLLEGLNS</sequence>
<accession>A0ACA9QLM6</accession>
<gene>
    <name evidence="1" type="ORF">ACOLOM_LOCUS12994</name>
</gene>
<organism evidence="1 2">
    <name type="scientific">Acaulospora colombiana</name>
    <dbReference type="NCBI Taxonomy" id="27376"/>
    <lineage>
        <taxon>Eukaryota</taxon>
        <taxon>Fungi</taxon>
        <taxon>Fungi incertae sedis</taxon>
        <taxon>Mucoromycota</taxon>
        <taxon>Glomeromycotina</taxon>
        <taxon>Glomeromycetes</taxon>
        <taxon>Diversisporales</taxon>
        <taxon>Acaulosporaceae</taxon>
        <taxon>Acaulospora</taxon>
    </lineage>
</organism>